<organism evidence="1 2">
    <name type="scientific">Pristionchus entomophagus</name>
    <dbReference type="NCBI Taxonomy" id="358040"/>
    <lineage>
        <taxon>Eukaryota</taxon>
        <taxon>Metazoa</taxon>
        <taxon>Ecdysozoa</taxon>
        <taxon>Nematoda</taxon>
        <taxon>Chromadorea</taxon>
        <taxon>Rhabditida</taxon>
        <taxon>Rhabditina</taxon>
        <taxon>Diplogasteromorpha</taxon>
        <taxon>Diplogasteroidea</taxon>
        <taxon>Neodiplogasteridae</taxon>
        <taxon>Pristionchus</taxon>
    </lineage>
</organism>
<dbReference type="Proteomes" id="UP001432027">
    <property type="component" value="Unassembled WGS sequence"/>
</dbReference>
<gene>
    <name evidence="1" type="ORF">PENTCL1PPCAC_19690</name>
</gene>
<evidence type="ECO:0008006" key="3">
    <source>
        <dbReference type="Google" id="ProtNLM"/>
    </source>
</evidence>
<feature type="non-terminal residue" evidence="1">
    <location>
        <position position="66"/>
    </location>
</feature>
<reference evidence="1" key="1">
    <citation type="submission" date="2023-10" db="EMBL/GenBank/DDBJ databases">
        <title>Genome assembly of Pristionchus species.</title>
        <authorList>
            <person name="Yoshida K."/>
            <person name="Sommer R.J."/>
        </authorList>
    </citation>
    <scope>NUCLEOTIDE SEQUENCE</scope>
    <source>
        <strain evidence="1">RS0144</strain>
    </source>
</reference>
<sequence length="66" mass="7543">DAFIMFAHGFLTSRLSICLFGSTFSQTMPLLAHLFIYRLVATKWPHKLQFYTARTCFLLIATTLGI</sequence>
<protein>
    <recommendedName>
        <fullName evidence="3">NADH:ubiquinone reductase (H(+)-translocating)</fullName>
    </recommendedName>
</protein>
<proteinExistence type="predicted"/>
<keyword evidence="2" id="KW-1185">Reference proteome</keyword>
<dbReference type="AlphaFoldDB" id="A0AAV5TTB1"/>
<feature type="non-terminal residue" evidence="1">
    <location>
        <position position="1"/>
    </location>
</feature>
<comment type="caution">
    <text evidence="1">The sequence shown here is derived from an EMBL/GenBank/DDBJ whole genome shotgun (WGS) entry which is preliminary data.</text>
</comment>
<accession>A0AAV5TTB1</accession>
<dbReference type="EMBL" id="BTSX01000004">
    <property type="protein sequence ID" value="GMS97515.1"/>
    <property type="molecule type" value="Genomic_DNA"/>
</dbReference>
<evidence type="ECO:0000313" key="2">
    <source>
        <dbReference type="Proteomes" id="UP001432027"/>
    </source>
</evidence>
<evidence type="ECO:0000313" key="1">
    <source>
        <dbReference type="EMBL" id="GMS97515.1"/>
    </source>
</evidence>
<name>A0AAV5TTB1_9BILA</name>